<protein>
    <submittedName>
        <fullName evidence="1">Uncharacterized protein</fullName>
    </submittedName>
</protein>
<sequence>MIRCKNNVEELIKKQGSFKYFKESAQVDVSLKSDELIRIRYNNPKCIVINFFNYDDAISRLYKDRKYINKYL</sequence>
<dbReference type="OrthoDB" id="1911403at2"/>
<comment type="caution">
    <text evidence="1">The sequence shown here is derived from an EMBL/GenBank/DDBJ whole genome shotgun (WGS) entry which is preliminary data.</text>
</comment>
<dbReference type="AlphaFoldDB" id="A0A151B5H3"/>
<evidence type="ECO:0000313" key="1">
    <source>
        <dbReference type="EMBL" id="KYH35158.1"/>
    </source>
</evidence>
<name>A0A151B5H3_9CLOT</name>
<dbReference type="EMBL" id="LTBA01000005">
    <property type="protein sequence ID" value="KYH35158.1"/>
    <property type="molecule type" value="Genomic_DNA"/>
</dbReference>
<evidence type="ECO:0000313" key="2">
    <source>
        <dbReference type="Proteomes" id="UP000075531"/>
    </source>
</evidence>
<accession>A0A151B5H3</accession>
<dbReference type="PATRIC" id="fig|1121338.3.peg.801"/>
<proteinExistence type="predicted"/>
<reference evidence="1 2" key="1">
    <citation type="submission" date="2016-02" db="EMBL/GenBank/DDBJ databases">
        <title>Genome sequence of Clostridium tepidiprofundi DSM 19306.</title>
        <authorList>
            <person name="Poehlein A."/>
            <person name="Daniel R."/>
        </authorList>
    </citation>
    <scope>NUCLEOTIDE SEQUENCE [LARGE SCALE GENOMIC DNA]</scope>
    <source>
        <strain evidence="1 2">DSM 19306</strain>
    </source>
</reference>
<gene>
    <name evidence="1" type="ORF">CLTEP_07820</name>
</gene>
<keyword evidence="2" id="KW-1185">Reference proteome</keyword>
<dbReference type="Proteomes" id="UP000075531">
    <property type="component" value="Unassembled WGS sequence"/>
</dbReference>
<organism evidence="1 2">
    <name type="scientific">Clostridium tepidiprofundi DSM 19306</name>
    <dbReference type="NCBI Taxonomy" id="1121338"/>
    <lineage>
        <taxon>Bacteria</taxon>
        <taxon>Bacillati</taxon>
        <taxon>Bacillota</taxon>
        <taxon>Clostridia</taxon>
        <taxon>Eubacteriales</taxon>
        <taxon>Clostridiaceae</taxon>
        <taxon>Clostridium</taxon>
    </lineage>
</organism>
<dbReference type="STRING" id="1121338.CLTEP_07820"/>